<dbReference type="InterPro" id="IPR045391">
    <property type="entry name" value="DUF6520"/>
</dbReference>
<feature type="chain" id="PRO_5011506425" evidence="1">
    <location>
        <begin position="23"/>
        <end position="88"/>
    </location>
</feature>
<feature type="signal peptide" evidence="1">
    <location>
        <begin position="1"/>
        <end position="22"/>
    </location>
</feature>
<protein>
    <submittedName>
        <fullName evidence="2">Uncharacterized protein</fullName>
    </submittedName>
</protein>
<organism evidence="2 3">
    <name type="scientific">Chitinophaga filiformis</name>
    <name type="common">Myxococcus filiformis</name>
    <name type="synonym">Flexibacter filiformis</name>
    <dbReference type="NCBI Taxonomy" id="104663"/>
    <lineage>
        <taxon>Bacteria</taxon>
        <taxon>Pseudomonadati</taxon>
        <taxon>Bacteroidota</taxon>
        <taxon>Chitinophagia</taxon>
        <taxon>Chitinophagales</taxon>
        <taxon>Chitinophagaceae</taxon>
        <taxon>Chitinophaga</taxon>
    </lineage>
</organism>
<evidence type="ECO:0000256" key="1">
    <source>
        <dbReference type="SAM" id="SignalP"/>
    </source>
</evidence>
<evidence type="ECO:0000313" key="3">
    <source>
        <dbReference type="Proteomes" id="UP000199045"/>
    </source>
</evidence>
<name>A0A1G7HVP6_CHIFI</name>
<dbReference type="AlphaFoldDB" id="A0A1G7HVP6"/>
<dbReference type="RefSeq" id="WP_089828753.1">
    <property type="nucleotide sequence ID" value="NZ_FNBN01000001.1"/>
</dbReference>
<reference evidence="2 3" key="1">
    <citation type="submission" date="2016-10" db="EMBL/GenBank/DDBJ databases">
        <authorList>
            <person name="de Groot N.N."/>
        </authorList>
    </citation>
    <scope>NUCLEOTIDE SEQUENCE [LARGE SCALE GENOMIC DNA]</scope>
    <source>
        <strain evidence="2 3">DSM 527</strain>
    </source>
</reference>
<accession>A0A1G7HVP6</accession>
<dbReference type="EMBL" id="FNBN01000001">
    <property type="protein sequence ID" value="SDF04455.1"/>
    <property type="molecule type" value="Genomic_DNA"/>
</dbReference>
<keyword evidence="1" id="KW-0732">Signal</keyword>
<evidence type="ECO:0000313" key="2">
    <source>
        <dbReference type="EMBL" id="SDF04455.1"/>
    </source>
</evidence>
<dbReference type="Pfam" id="PF20130">
    <property type="entry name" value="DUF6520"/>
    <property type="match status" value="1"/>
</dbReference>
<gene>
    <name evidence="2" type="ORF">SAMN04488121_101618</name>
</gene>
<proteinExistence type="predicted"/>
<dbReference type="Proteomes" id="UP000199045">
    <property type="component" value="Unassembled WGS sequence"/>
</dbReference>
<sequence>MKKAKIVLSAVALFAVVGGAFAFKATKYQSRNVYSSYATTTNGQPTILCSTTNLHAGPNGNPTTTYTTVLAGGLCPAPVATFTVVADI</sequence>